<gene>
    <name evidence="1" type="ORF">NCTC9645_05493</name>
</gene>
<proteinExistence type="predicted"/>
<accession>A0A2X3IU92</accession>
<sequence length="62" mass="6517">MAASPAGRHHHSLVIKLPVVTADIEVVAGIVFKVGRQPVTSRVDTTHGAIIQRNASSMPFSG</sequence>
<evidence type="ECO:0000313" key="1">
    <source>
        <dbReference type="EMBL" id="SQC87371.1"/>
    </source>
</evidence>
<dbReference type="EMBL" id="UASO01000009">
    <property type="protein sequence ID" value="SQC87371.1"/>
    <property type="molecule type" value="Genomic_DNA"/>
</dbReference>
<evidence type="ECO:0000313" key="2">
    <source>
        <dbReference type="Proteomes" id="UP000250675"/>
    </source>
</evidence>
<dbReference type="Proteomes" id="UP000250675">
    <property type="component" value="Unassembled WGS sequence"/>
</dbReference>
<organism evidence="1 2">
    <name type="scientific">Klebsiella pneumoniae</name>
    <dbReference type="NCBI Taxonomy" id="573"/>
    <lineage>
        <taxon>Bacteria</taxon>
        <taxon>Pseudomonadati</taxon>
        <taxon>Pseudomonadota</taxon>
        <taxon>Gammaproteobacteria</taxon>
        <taxon>Enterobacterales</taxon>
        <taxon>Enterobacteriaceae</taxon>
        <taxon>Klebsiella/Raoultella group</taxon>
        <taxon>Klebsiella</taxon>
        <taxon>Klebsiella pneumoniae complex</taxon>
    </lineage>
</organism>
<dbReference type="AlphaFoldDB" id="A0A2X3IU92"/>
<name>A0A2X3IU92_KLEPN</name>
<protein>
    <submittedName>
        <fullName evidence="1">Uncharacterized protein</fullName>
    </submittedName>
</protein>
<reference evidence="1 2" key="1">
    <citation type="submission" date="2018-06" db="EMBL/GenBank/DDBJ databases">
        <authorList>
            <consortium name="Pathogen Informatics"/>
            <person name="Doyle S."/>
        </authorList>
    </citation>
    <scope>NUCLEOTIDE SEQUENCE [LARGE SCALE GENOMIC DNA]</scope>
    <source>
        <strain evidence="1 2">NCTC9645</strain>
    </source>
</reference>